<name>A0A6A7BRF1_9PEZI</name>
<evidence type="ECO:0000256" key="1">
    <source>
        <dbReference type="ARBA" id="ARBA00010546"/>
    </source>
</evidence>
<evidence type="ECO:0000259" key="7">
    <source>
        <dbReference type="Pfam" id="PF24064"/>
    </source>
</evidence>
<comment type="similarity">
    <text evidence="1 5">Belongs to the NPR3 family.</text>
</comment>
<dbReference type="PANTHER" id="PTHR13153:SF5">
    <property type="entry name" value="GATOR COMPLEX PROTEIN NPRL3"/>
    <property type="match status" value="1"/>
</dbReference>
<comment type="function">
    <text evidence="3 5">Mediates inactivation of the TORC1 complex in response to amino acid starvation. Required for meiotic nuclear division.</text>
</comment>
<comment type="subcellular location">
    <subcellularLocation>
        <location evidence="5">Vacuole membrane</location>
        <topology evidence="5">Peripheral membrane protein</topology>
    </subcellularLocation>
</comment>
<dbReference type="InterPro" id="IPR056603">
    <property type="entry name" value="HTH_NPRL3"/>
</dbReference>
<reference evidence="8" key="1">
    <citation type="journal article" date="2020" name="Stud. Mycol.">
        <title>101 Dothideomycetes genomes: a test case for predicting lifestyles and emergence of pathogens.</title>
        <authorList>
            <person name="Haridas S."/>
            <person name="Albert R."/>
            <person name="Binder M."/>
            <person name="Bloem J."/>
            <person name="Labutti K."/>
            <person name="Salamov A."/>
            <person name="Andreopoulos B."/>
            <person name="Baker S."/>
            <person name="Barry K."/>
            <person name="Bills G."/>
            <person name="Bluhm B."/>
            <person name="Cannon C."/>
            <person name="Castanera R."/>
            <person name="Culley D."/>
            <person name="Daum C."/>
            <person name="Ezra D."/>
            <person name="Gonzalez J."/>
            <person name="Henrissat B."/>
            <person name="Kuo A."/>
            <person name="Liang C."/>
            <person name="Lipzen A."/>
            <person name="Lutzoni F."/>
            <person name="Magnuson J."/>
            <person name="Mondo S."/>
            <person name="Nolan M."/>
            <person name="Ohm R."/>
            <person name="Pangilinan J."/>
            <person name="Park H.-J."/>
            <person name="Ramirez L."/>
            <person name="Alfaro M."/>
            <person name="Sun H."/>
            <person name="Tritt A."/>
            <person name="Yoshinaga Y."/>
            <person name="Zwiers L.-H."/>
            <person name="Turgeon B."/>
            <person name="Goodwin S."/>
            <person name="Spatafora J."/>
            <person name="Crous P."/>
            <person name="Grigoriev I."/>
        </authorList>
    </citation>
    <scope>NUCLEOTIDE SEQUENCE</scope>
    <source>
        <strain evidence="8">CBS 480.64</strain>
    </source>
</reference>
<dbReference type="GO" id="GO:1904262">
    <property type="term" value="P:negative regulation of TORC1 signaling"/>
    <property type="evidence" value="ECO:0007669"/>
    <property type="project" value="TreeGrafter"/>
</dbReference>
<evidence type="ECO:0000256" key="4">
    <source>
        <dbReference type="ARBA" id="ARBA00030028"/>
    </source>
</evidence>
<keyword evidence="9" id="KW-1185">Reference proteome</keyword>
<gene>
    <name evidence="8" type="ORF">K470DRAFT_156740</name>
</gene>
<dbReference type="GO" id="GO:0051321">
    <property type="term" value="P:meiotic cell cycle"/>
    <property type="evidence" value="ECO:0007669"/>
    <property type="project" value="UniProtKB-UniRule"/>
</dbReference>
<keyword evidence="5" id="KW-0732">Signal</keyword>
<protein>
    <recommendedName>
        <fullName evidence="2 5">Nitrogen permease regulator 3</fullName>
    </recommendedName>
    <alternativeName>
        <fullName evidence="4 5">Required for meiotic nuclear division protein 11</fullName>
    </alternativeName>
</protein>
<accession>A0A6A7BRF1</accession>
<dbReference type="GO" id="GO:0010508">
    <property type="term" value="P:positive regulation of autophagy"/>
    <property type="evidence" value="ECO:0007669"/>
    <property type="project" value="TreeGrafter"/>
</dbReference>
<keyword evidence="5" id="KW-0469">Meiosis</keyword>
<proteinExistence type="inferred from homology"/>
<dbReference type="PANTHER" id="PTHR13153">
    <property type="entry name" value="CGTHBA PROTEIN -14 GENE PROTEIN"/>
    <property type="match status" value="1"/>
</dbReference>
<evidence type="ECO:0000256" key="3">
    <source>
        <dbReference type="ARBA" id="ARBA00025376"/>
    </source>
</evidence>
<feature type="domain" description="GATOR1 complex protein NPRL3 C-terminal HTH" evidence="7">
    <location>
        <begin position="446"/>
        <end position="496"/>
    </location>
</feature>
<dbReference type="GO" id="GO:0038202">
    <property type="term" value="P:TORC1 signaling"/>
    <property type="evidence" value="ECO:0007669"/>
    <property type="project" value="TreeGrafter"/>
</dbReference>
<feature type="region of interest" description="Disordered" evidence="6">
    <location>
        <begin position="39"/>
        <end position="61"/>
    </location>
</feature>
<dbReference type="GO" id="GO:0034198">
    <property type="term" value="P:cellular response to amino acid starvation"/>
    <property type="evidence" value="ECO:0007669"/>
    <property type="project" value="TreeGrafter"/>
</dbReference>
<sequence>MVGNESDALLAILLLIRGKSGPRLVYHYPAEPQLAKIVNPHGSNGAAKKPENEAQLSSSADDDSLKHKFDKFNASYEYLLGYSVDTLETILSPVASKTDKKFELNINGITFVGHPVHVHEDAARTSSIPTLAVSSSPPSGEASILATSAATSTSTGSVTLLDELSMFHVVFVLSTKHRSLASKVYTDLAKRLSRALNYCQETSGYMSSESRKLLALRSSGKATNTPITTLTAQLTETSELAWAFKEILTKTNLNEVSSGLRFSGMEMSLTLTPPTISPPDPHCALLLLTEKPTLLSLLTSTPDLAAFIKAHTPTKSLAKLSVKLSISLPTIQQYATHLVTWRKAVLIPSPLHPRSIYTLSPTATWEGCFAKEYANRFPALPSLPHVLKMLSGGVEFGKVIPSRDHRDVYLDLLGFLVGKGLVVQVRVFGWVKIPHGEVVRDPLGLGKEVLANLARETVLDEEVRKKLGRLVRYFDGGHPLDEMAAREGLKKRAVEEWVRNAEGKGWVVLFRAL</sequence>
<evidence type="ECO:0000313" key="8">
    <source>
        <dbReference type="EMBL" id="KAF2857823.1"/>
    </source>
</evidence>
<evidence type="ECO:0000256" key="6">
    <source>
        <dbReference type="SAM" id="MobiDB-lite"/>
    </source>
</evidence>
<organism evidence="8 9">
    <name type="scientific">Piedraia hortae CBS 480.64</name>
    <dbReference type="NCBI Taxonomy" id="1314780"/>
    <lineage>
        <taxon>Eukaryota</taxon>
        <taxon>Fungi</taxon>
        <taxon>Dikarya</taxon>
        <taxon>Ascomycota</taxon>
        <taxon>Pezizomycotina</taxon>
        <taxon>Dothideomycetes</taxon>
        <taxon>Dothideomycetidae</taxon>
        <taxon>Capnodiales</taxon>
        <taxon>Piedraiaceae</taxon>
        <taxon>Piedraia</taxon>
    </lineage>
</organism>
<dbReference type="Pfam" id="PF03666">
    <property type="entry name" value="NPR3"/>
    <property type="match status" value="3"/>
</dbReference>
<dbReference type="Pfam" id="PF24064">
    <property type="entry name" value="HTH_NPRL3"/>
    <property type="match status" value="1"/>
</dbReference>
<dbReference type="Proteomes" id="UP000799421">
    <property type="component" value="Unassembled WGS sequence"/>
</dbReference>
<dbReference type="GO" id="GO:1990130">
    <property type="term" value="C:GATOR1 complex"/>
    <property type="evidence" value="ECO:0007669"/>
    <property type="project" value="TreeGrafter"/>
</dbReference>
<dbReference type="InterPro" id="IPR005365">
    <property type="entry name" value="Npr3"/>
</dbReference>
<evidence type="ECO:0000256" key="2">
    <source>
        <dbReference type="ARBA" id="ARBA00017880"/>
    </source>
</evidence>
<evidence type="ECO:0000313" key="9">
    <source>
        <dbReference type="Proteomes" id="UP000799421"/>
    </source>
</evidence>
<dbReference type="GO" id="GO:0005774">
    <property type="term" value="C:vacuolar membrane"/>
    <property type="evidence" value="ECO:0007669"/>
    <property type="project" value="UniProtKB-SubCell"/>
</dbReference>
<dbReference type="OrthoDB" id="434783at2759"/>
<dbReference type="AlphaFoldDB" id="A0A6A7BRF1"/>
<dbReference type="EMBL" id="MU006026">
    <property type="protein sequence ID" value="KAF2857823.1"/>
    <property type="molecule type" value="Genomic_DNA"/>
</dbReference>
<evidence type="ECO:0000256" key="5">
    <source>
        <dbReference type="RuleBase" id="RU368069"/>
    </source>
</evidence>